<evidence type="ECO:0000313" key="14">
    <source>
        <dbReference type="Proteomes" id="UP001159405"/>
    </source>
</evidence>
<sequence>MDSAAKESILPERLCERLGGLILKDEQRLAVEALMSGKDVLAVLPTGFGKSVIYQSFVIAKDSSSIVVIVPLRSIIDDQLQSNDFGLKAVAFEKKPELMKDIAANKFQLIFASAEQALSKEFRDLLKDESSEFRKNLSLVVVDECHTIETWGKSKKCGNKFLQPFRKDFGSLSTLRSFCAGLPFLALTGTADVKMKQTIMKDLSFKKDKVVLDISPERSNIRFTIIKTKRENHLQHLQWLIDMIRLERENMPKTIIFCTTMQDVAKLSGHLLGMLGADAYVTDKPCVPANRLLGIYHSMTWPKYKGRVTDSFKQDSGCVKVVVATSALSMGVNFPDVKFVIHIGPARSTVDHIQEAGRAGRNGKPAHNVIIYHGNQLSQCDKSVKTFCKTDTCIRKALFEEYAAVESLTCLHDCCSNCEKKCLCGGGECKREAFPFDNPMGSLQSKSTITTQRTVNAEDRNVLHEALTELQSNLNGPTLSVFGSSSAHGFSTELINELVAEASSIFSVSDILKRFPVFNIVHAKMVLEIFQETFEDIACFEEIMQALPEDLFNFFDNPGEKELTFETFSSSESEPEEYNSHELENL</sequence>
<dbReference type="Gene3D" id="3.40.50.300">
    <property type="entry name" value="P-loop containing nucleotide triphosphate hydrolases"/>
    <property type="match status" value="2"/>
</dbReference>
<feature type="region of interest" description="Disordered" evidence="10">
    <location>
        <begin position="567"/>
        <end position="586"/>
    </location>
</feature>
<keyword evidence="14" id="KW-1185">Reference proteome</keyword>
<dbReference type="Proteomes" id="UP001159405">
    <property type="component" value="Unassembled WGS sequence"/>
</dbReference>
<dbReference type="PROSITE" id="PS51192">
    <property type="entry name" value="HELICASE_ATP_BIND_1"/>
    <property type="match status" value="1"/>
</dbReference>
<keyword evidence="5" id="KW-0413">Isomerase</keyword>
<comment type="similarity">
    <text evidence="1">Belongs to the helicase family. RecQ subfamily.</text>
</comment>
<keyword evidence="4" id="KW-0238">DNA-binding</keyword>
<evidence type="ECO:0000259" key="11">
    <source>
        <dbReference type="PROSITE" id="PS51192"/>
    </source>
</evidence>
<dbReference type="EMBL" id="CALNXK010000050">
    <property type="protein sequence ID" value="CAH3131804.1"/>
    <property type="molecule type" value="Genomic_DNA"/>
</dbReference>
<feature type="domain" description="Helicase ATP-binding" evidence="11">
    <location>
        <begin position="31"/>
        <end position="209"/>
    </location>
</feature>
<dbReference type="EC" id="5.6.2.4" evidence="8"/>
<evidence type="ECO:0000256" key="2">
    <source>
        <dbReference type="ARBA" id="ARBA00022741"/>
    </source>
</evidence>
<feature type="domain" description="Helicase C-terminal" evidence="12">
    <location>
        <begin position="236"/>
        <end position="409"/>
    </location>
</feature>
<dbReference type="SMART" id="SM00490">
    <property type="entry name" value="HELICc"/>
    <property type="match status" value="1"/>
</dbReference>
<protein>
    <recommendedName>
        <fullName evidence="8">DNA 3'-5' helicase</fullName>
        <ecNumber evidence="8">5.6.2.4</ecNumber>
    </recommendedName>
    <alternativeName>
        <fullName evidence="9">DNA 3'-5' helicase BLM</fullName>
    </alternativeName>
</protein>
<comment type="caution">
    <text evidence="13">The sequence shown here is derived from an EMBL/GenBank/DDBJ whole genome shotgun (WGS) entry which is preliminary data.</text>
</comment>
<dbReference type="InterPro" id="IPR027417">
    <property type="entry name" value="P-loop_NTPase"/>
</dbReference>
<dbReference type="InterPro" id="IPR014001">
    <property type="entry name" value="Helicase_ATP-bd"/>
</dbReference>
<evidence type="ECO:0000256" key="8">
    <source>
        <dbReference type="ARBA" id="ARBA00034808"/>
    </source>
</evidence>
<dbReference type="SUPFAM" id="SSF52540">
    <property type="entry name" value="P-loop containing nucleoside triphosphate hydrolases"/>
    <property type="match status" value="1"/>
</dbReference>
<evidence type="ECO:0000256" key="3">
    <source>
        <dbReference type="ARBA" id="ARBA00022840"/>
    </source>
</evidence>
<dbReference type="PANTHER" id="PTHR13710:SF153">
    <property type="entry name" value="RECQ-LIKE DNA HELICASE BLM"/>
    <property type="match status" value="1"/>
</dbReference>
<evidence type="ECO:0000259" key="12">
    <source>
        <dbReference type="PROSITE" id="PS51194"/>
    </source>
</evidence>
<evidence type="ECO:0000256" key="6">
    <source>
        <dbReference type="ARBA" id="ARBA00023242"/>
    </source>
</evidence>
<evidence type="ECO:0000256" key="1">
    <source>
        <dbReference type="ARBA" id="ARBA00005446"/>
    </source>
</evidence>
<keyword evidence="3" id="KW-0067">ATP-binding</keyword>
<accession>A0ABN8P483</accession>
<dbReference type="PANTHER" id="PTHR13710">
    <property type="entry name" value="DNA HELICASE RECQ FAMILY MEMBER"/>
    <property type="match status" value="1"/>
</dbReference>
<proteinExistence type="inferred from homology"/>
<evidence type="ECO:0000256" key="9">
    <source>
        <dbReference type="ARBA" id="ARBA00044542"/>
    </source>
</evidence>
<organism evidence="13 14">
    <name type="scientific">Porites lobata</name>
    <dbReference type="NCBI Taxonomy" id="104759"/>
    <lineage>
        <taxon>Eukaryota</taxon>
        <taxon>Metazoa</taxon>
        <taxon>Cnidaria</taxon>
        <taxon>Anthozoa</taxon>
        <taxon>Hexacorallia</taxon>
        <taxon>Scleractinia</taxon>
        <taxon>Fungiina</taxon>
        <taxon>Poritidae</taxon>
        <taxon>Porites</taxon>
    </lineage>
</organism>
<reference evidence="13 14" key="1">
    <citation type="submission" date="2022-05" db="EMBL/GenBank/DDBJ databases">
        <authorList>
            <consortium name="Genoscope - CEA"/>
            <person name="William W."/>
        </authorList>
    </citation>
    <scope>NUCLEOTIDE SEQUENCE [LARGE SCALE GENOMIC DNA]</scope>
</reference>
<dbReference type="SMART" id="SM00487">
    <property type="entry name" value="DEXDc"/>
    <property type="match status" value="1"/>
</dbReference>
<keyword evidence="2" id="KW-0547">Nucleotide-binding</keyword>
<dbReference type="InterPro" id="IPR001650">
    <property type="entry name" value="Helicase_C-like"/>
</dbReference>
<dbReference type="Pfam" id="PF00271">
    <property type="entry name" value="Helicase_C"/>
    <property type="match status" value="1"/>
</dbReference>
<evidence type="ECO:0000256" key="7">
    <source>
        <dbReference type="ARBA" id="ARBA00034617"/>
    </source>
</evidence>
<keyword evidence="6" id="KW-0539">Nucleus</keyword>
<evidence type="ECO:0000256" key="5">
    <source>
        <dbReference type="ARBA" id="ARBA00023235"/>
    </source>
</evidence>
<evidence type="ECO:0000313" key="13">
    <source>
        <dbReference type="EMBL" id="CAH3131804.1"/>
    </source>
</evidence>
<dbReference type="Pfam" id="PF00270">
    <property type="entry name" value="DEAD"/>
    <property type="match status" value="1"/>
</dbReference>
<gene>
    <name evidence="13" type="ORF">PLOB_00036286</name>
</gene>
<evidence type="ECO:0000256" key="10">
    <source>
        <dbReference type="SAM" id="MobiDB-lite"/>
    </source>
</evidence>
<evidence type="ECO:0000256" key="4">
    <source>
        <dbReference type="ARBA" id="ARBA00023125"/>
    </source>
</evidence>
<dbReference type="PROSITE" id="PS51194">
    <property type="entry name" value="HELICASE_CTER"/>
    <property type="match status" value="1"/>
</dbReference>
<dbReference type="InterPro" id="IPR011545">
    <property type="entry name" value="DEAD/DEAH_box_helicase_dom"/>
</dbReference>
<name>A0ABN8P483_9CNID</name>
<comment type="catalytic activity">
    <reaction evidence="7">
        <text>Couples ATP hydrolysis with the unwinding of duplex DNA by translocating in the 3'-5' direction.</text>
        <dbReference type="EC" id="5.6.2.4"/>
    </reaction>
</comment>